<gene>
    <name evidence="2" type="ORF">OCBIM_22019451mg</name>
</gene>
<dbReference type="PROSITE" id="PS50104">
    <property type="entry name" value="TIR"/>
    <property type="match status" value="1"/>
</dbReference>
<evidence type="ECO:0000259" key="1">
    <source>
        <dbReference type="PROSITE" id="PS50104"/>
    </source>
</evidence>
<feature type="domain" description="TIR" evidence="1">
    <location>
        <begin position="4"/>
        <end position="135"/>
    </location>
</feature>
<evidence type="ECO:0000313" key="2">
    <source>
        <dbReference type="EMBL" id="KOF85958.1"/>
    </source>
</evidence>
<dbReference type="AlphaFoldDB" id="A0A0L8H9I5"/>
<name>A0A0L8H9I5_OCTBM</name>
<reference evidence="2" key="1">
    <citation type="submission" date="2015-07" db="EMBL/GenBank/DDBJ databases">
        <title>MeaNS - Measles Nucleotide Surveillance Program.</title>
        <authorList>
            <person name="Tran T."/>
            <person name="Druce J."/>
        </authorList>
    </citation>
    <scope>NUCLEOTIDE SEQUENCE</scope>
    <source>
        <strain evidence="2">UCB-OBI-ISO-001</strain>
        <tissue evidence="2">Gonad</tissue>
    </source>
</reference>
<sequence length="135" mass="16278">MTSNEYDFFLHFSKEDYETAEEVLHILEQEYPHRKLKGYICDRDFDCIGSKFELDEVIKDIDIIFVIFSQNSERDKEFMYMNSLIMKIHLENEETKKTIPIYIDEDVVDKCIFKTLQGINYNSKNFLSKMKTIFR</sequence>
<dbReference type="EMBL" id="KQ418769">
    <property type="protein sequence ID" value="KOF85958.1"/>
    <property type="molecule type" value="Genomic_DNA"/>
</dbReference>
<dbReference type="Gene3D" id="3.40.50.10140">
    <property type="entry name" value="Toll/interleukin-1 receptor homology (TIR) domain"/>
    <property type="match status" value="1"/>
</dbReference>
<protein>
    <recommendedName>
        <fullName evidence="1">TIR domain-containing protein</fullName>
    </recommendedName>
</protein>
<dbReference type="InterPro" id="IPR000157">
    <property type="entry name" value="TIR_dom"/>
</dbReference>
<dbReference type="SUPFAM" id="SSF52200">
    <property type="entry name" value="Toll/Interleukin receptor TIR domain"/>
    <property type="match status" value="1"/>
</dbReference>
<accession>A0A0L8H9I5</accession>
<dbReference type="InterPro" id="IPR035897">
    <property type="entry name" value="Toll_tir_struct_dom_sf"/>
</dbReference>
<organism evidence="2">
    <name type="scientific">Octopus bimaculoides</name>
    <name type="common">California two-spotted octopus</name>
    <dbReference type="NCBI Taxonomy" id="37653"/>
    <lineage>
        <taxon>Eukaryota</taxon>
        <taxon>Metazoa</taxon>
        <taxon>Spiralia</taxon>
        <taxon>Lophotrochozoa</taxon>
        <taxon>Mollusca</taxon>
        <taxon>Cephalopoda</taxon>
        <taxon>Coleoidea</taxon>
        <taxon>Octopodiformes</taxon>
        <taxon>Octopoda</taxon>
        <taxon>Incirrata</taxon>
        <taxon>Octopodidae</taxon>
        <taxon>Octopus</taxon>
    </lineage>
</organism>
<proteinExistence type="predicted"/>
<dbReference type="GO" id="GO:0007165">
    <property type="term" value="P:signal transduction"/>
    <property type="evidence" value="ECO:0007669"/>
    <property type="project" value="InterPro"/>
</dbReference>